<name>A0A2T3Z8I9_TRIA4</name>
<dbReference type="OrthoDB" id="10266426at2759"/>
<accession>A0A2T3Z8I9</accession>
<dbReference type="AlphaFoldDB" id="A0A2T3Z8I9"/>
<reference evidence="1 2" key="1">
    <citation type="submission" date="2016-07" db="EMBL/GenBank/DDBJ databases">
        <title>Multiple horizontal gene transfer events from other fungi enriched the ability of initially mycotrophic Trichoderma (Ascomycota) to feed on dead plant biomass.</title>
        <authorList>
            <consortium name="DOE Joint Genome Institute"/>
            <person name="Aerts A."/>
            <person name="Atanasova L."/>
            <person name="Chenthamara K."/>
            <person name="Zhang J."/>
            <person name="Grujic M."/>
            <person name="Henrissat B."/>
            <person name="Kuo A."/>
            <person name="Salamov A."/>
            <person name="Lipzen A."/>
            <person name="Labutti K."/>
            <person name="Barry K."/>
            <person name="Miao Y."/>
            <person name="Rahimi M.J."/>
            <person name="Shen Q."/>
            <person name="Grigoriev I.V."/>
            <person name="Kubicek C.P."/>
            <person name="Druzhinina I.S."/>
        </authorList>
    </citation>
    <scope>NUCLEOTIDE SEQUENCE [LARGE SCALE GENOMIC DNA]</scope>
    <source>
        <strain evidence="1 2">CBS 433.97</strain>
    </source>
</reference>
<dbReference type="Proteomes" id="UP000240493">
    <property type="component" value="Unassembled WGS sequence"/>
</dbReference>
<gene>
    <name evidence="1" type="ORF">M441DRAFT_418007</name>
</gene>
<evidence type="ECO:0000313" key="2">
    <source>
        <dbReference type="Proteomes" id="UP000240493"/>
    </source>
</evidence>
<organism evidence="1 2">
    <name type="scientific">Trichoderma asperellum (strain ATCC 204424 / CBS 433.97 / NBRC 101777)</name>
    <dbReference type="NCBI Taxonomy" id="1042311"/>
    <lineage>
        <taxon>Eukaryota</taxon>
        <taxon>Fungi</taxon>
        <taxon>Dikarya</taxon>
        <taxon>Ascomycota</taxon>
        <taxon>Pezizomycotina</taxon>
        <taxon>Sordariomycetes</taxon>
        <taxon>Hypocreomycetidae</taxon>
        <taxon>Hypocreales</taxon>
        <taxon>Hypocreaceae</taxon>
        <taxon>Trichoderma</taxon>
    </lineage>
</organism>
<dbReference type="STRING" id="1042311.A0A2T3Z8I9"/>
<proteinExistence type="predicted"/>
<keyword evidence="2" id="KW-1185">Reference proteome</keyword>
<protein>
    <submittedName>
        <fullName evidence="1">Uncharacterized protein</fullName>
    </submittedName>
</protein>
<sequence>MAQYYDNTHQSHQFLVFHHCWRQSGLSRPGSCHRDDAHYMYPKPRNTLTARPILNHPSHCRSTLDAAKKMYTSEGVASFYSGSRNGTYLLSEYAFRPARFFLFQTLHQDSNEEYRNT</sequence>
<evidence type="ECO:0000313" key="1">
    <source>
        <dbReference type="EMBL" id="PTB41106.1"/>
    </source>
</evidence>
<dbReference type="EMBL" id="KZ679262">
    <property type="protein sequence ID" value="PTB41106.1"/>
    <property type="molecule type" value="Genomic_DNA"/>
</dbReference>